<evidence type="ECO:0000259" key="10">
    <source>
        <dbReference type="PROSITE" id="PS51873"/>
    </source>
</evidence>
<dbReference type="EMBL" id="MU858146">
    <property type="protein sequence ID" value="KAK4211547.1"/>
    <property type="molecule type" value="Genomic_DNA"/>
</dbReference>
<reference evidence="11" key="2">
    <citation type="submission" date="2023-05" db="EMBL/GenBank/DDBJ databases">
        <authorList>
            <consortium name="Lawrence Berkeley National Laboratory"/>
            <person name="Steindorff A."/>
            <person name="Hensen N."/>
            <person name="Bonometti L."/>
            <person name="Westerberg I."/>
            <person name="Brannstrom I.O."/>
            <person name="Guillou S."/>
            <person name="Cros-Aarteil S."/>
            <person name="Calhoun S."/>
            <person name="Haridas S."/>
            <person name="Kuo A."/>
            <person name="Mondo S."/>
            <person name="Pangilinan J."/>
            <person name="Riley R."/>
            <person name="Labutti K."/>
            <person name="Andreopoulos B."/>
            <person name="Lipzen A."/>
            <person name="Chen C."/>
            <person name="Yanf M."/>
            <person name="Daum C."/>
            <person name="Ng V."/>
            <person name="Clum A."/>
            <person name="Ohm R."/>
            <person name="Martin F."/>
            <person name="Silar P."/>
            <person name="Natvig D."/>
            <person name="Lalanne C."/>
            <person name="Gautier V."/>
            <person name="Ament-Velasquez S.L."/>
            <person name="Kruys A."/>
            <person name="Hutchinson M.I."/>
            <person name="Powell A.J."/>
            <person name="Barry K."/>
            <person name="Miller A.N."/>
            <person name="Grigoriev I.V."/>
            <person name="Debuchy R."/>
            <person name="Gladieux P."/>
            <person name="Thoren M.H."/>
            <person name="Johannesson H."/>
        </authorList>
    </citation>
    <scope>NUCLEOTIDE SEQUENCE</scope>
    <source>
        <strain evidence="11">PSN293</strain>
    </source>
</reference>
<evidence type="ECO:0000256" key="5">
    <source>
        <dbReference type="ARBA" id="ARBA00022771"/>
    </source>
</evidence>
<keyword evidence="8" id="KW-0175">Coiled coil</keyword>
<feature type="region of interest" description="Disordered" evidence="9">
    <location>
        <begin position="549"/>
        <end position="572"/>
    </location>
</feature>
<evidence type="ECO:0000256" key="8">
    <source>
        <dbReference type="SAM" id="Coils"/>
    </source>
</evidence>
<dbReference type="CDD" id="cd20353">
    <property type="entry name" value="Rcat_RBR_RNF216"/>
    <property type="match status" value="1"/>
</dbReference>
<evidence type="ECO:0000256" key="6">
    <source>
        <dbReference type="ARBA" id="ARBA00022786"/>
    </source>
</evidence>
<evidence type="ECO:0000256" key="2">
    <source>
        <dbReference type="ARBA" id="ARBA00022679"/>
    </source>
</evidence>
<dbReference type="InterPro" id="IPR047546">
    <property type="entry name" value="Rcat_RBR_RNF216"/>
</dbReference>
<protein>
    <recommendedName>
        <fullName evidence="10">RING-type domain-containing protein</fullName>
    </recommendedName>
</protein>
<evidence type="ECO:0000256" key="1">
    <source>
        <dbReference type="ARBA" id="ARBA00004906"/>
    </source>
</evidence>
<feature type="compositionally biased region" description="Acidic residues" evidence="9">
    <location>
        <begin position="77"/>
        <end position="87"/>
    </location>
</feature>
<dbReference type="GO" id="GO:0008270">
    <property type="term" value="F:zinc ion binding"/>
    <property type="evidence" value="ECO:0007669"/>
    <property type="project" value="UniProtKB-KW"/>
</dbReference>
<keyword evidence="7" id="KW-0862">Zinc</keyword>
<dbReference type="PROSITE" id="PS51873">
    <property type="entry name" value="TRIAD"/>
    <property type="match status" value="1"/>
</dbReference>
<dbReference type="InterPro" id="IPR047544">
    <property type="entry name" value="RING-HC_RBR_RNF216"/>
</dbReference>
<dbReference type="CDD" id="cd16630">
    <property type="entry name" value="RING-HC_RBR_RNF216"/>
    <property type="match status" value="1"/>
</dbReference>
<keyword evidence="6" id="KW-0833">Ubl conjugation pathway</keyword>
<dbReference type="InterPro" id="IPR047545">
    <property type="entry name" value="BRcat_RBR_RNF216"/>
</dbReference>
<feature type="compositionally biased region" description="Basic and acidic residues" evidence="9">
    <location>
        <begin position="694"/>
        <end position="703"/>
    </location>
</feature>
<dbReference type="Proteomes" id="UP001301769">
    <property type="component" value="Unassembled WGS sequence"/>
</dbReference>
<feature type="compositionally biased region" description="Basic and acidic residues" evidence="9">
    <location>
        <begin position="549"/>
        <end position="560"/>
    </location>
</feature>
<dbReference type="InterPro" id="IPR051628">
    <property type="entry name" value="LUBAC_E3_Ligases"/>
</dbReference>
<keyword evidence="5" id="KW-0863">Zinc-finger</keyword>
<keyword evidence="4" id="KW-0677">Repeat</keyword>
<feature type="domain" description="RING-type" evidence="10">
    <location>
        <begin position="248"/>
        <end position="464"/>
    </location>
</feature>
<name>A0AAN6Y7J5_9PEZI</name>
<dbReference type="CDD" id="cd20339">
    <property type="entry name" value="BRcat_RBR_RNF216"/>
    <property type="match status" value="1"/>
</dbReference>
<keyword evidence="3" id="KW-0479">Metal-binding</keyword>
<dbReference type="PANTHER" id="PTHR22770">
    <property type="entry name" value="UBIQUITIN CONJUGATING ENZYME 7 INTERACTING PROTEIN-RELATED"/>
    <property type="match status" value="1"/>
</dbReference>
<comment type="caution">
    <text evidence="11">The sequence shown here is derived from an EMBL/GenBank/DDBJ whole genome shotgun (WGS) entry which is preliminary data.</text>
</comment>
<dbReference type="GO" id="GO:0016740">
    <property type="term" value="F:transferase activity"/>
    <property type="evidence" value="ECO:0007669"/>
    <property type="project" value="UniProtKB-KW"/>
</dbReference>
<reference evidence="11" key="1">
    <citation type="journal article" date="2023" name="Mol. Phylogenet. Evol.">
        <title>Genome-scale phylogeny and comparative genomics of the fungal order Sordariales.</title>
        <authorList>
            <person name="Hensen N."/>
            <person name="Bonometti L."/>
            <person name="Westerberg I."/>
            <person name="Brannstrom I.O."/>
            <person name="Guillou S."/>
            <person name="Cros-Aarteil S."/>
            <person name="Calhoun S."/>
            <person name="Haridas S."/>
            <person name="Kuo A."/>
            <person name="Mondo S."/>
            <person name="Pangilinan J."/>
            <person name="Riley R."/>
            <person name="LaButti K."/>
            <person name="Andreopoulos B."/>
            <person name="Lipzen A."/>
            <person name="Chen C."/>
            <person name="Yan M."/>
            <person name="Daum C."/>
            <person name="Ng V."/>
            <person name="Clum A."/>
            <person name="Steindorff A."/>
            <person name="Ohm R.A."/>
            <person name="Martin F."/>
            <person name="Silar P."/>
            <person name="Natvig D.O."/>
            <person name="Lalanne C."/>
            <person name="Gautier V."/>
            <person name="Ament-Velasquez S.L."/>
            <person name="Kruys A."/>
            <person name="Hutchinson M.I."/>
            <person name="Powell A.J."/>
            <person name="Barry K."/>
            <person name="Miller A.N."/>
            <person name="Grigoriev I.V."/>
            <person name="Debuchy R."/>
            <person name="Gladieux P."/>
            <person name="Hiltunen Thoren M."/>
            <person name="Johannesson H."/>
        </authorList>
    </citation>
    <scope>NUCLEOTIDE SEQUENCE</scope>
    <source>
        <strain evidence="11">PSN293</strain>
    </source>
</reference>
<feature type="compositionally biased region" description="Low complexity" evidence="9">
    <location>
        <begin position="640"/>
        <end position="689"/>
    </location>
</feature>
<dbReference type="SUPFAM" id="SSF57850">
    <property type="entry name" value="RING/U-box"/>
    <property type="match status" value="2"/>
</dbReference>
<dbReference type="AlphaFoldDB" id="A0AAN6Y7J5"/>
<feature type="region of interest" description="Disordered" evidence="9">
    <location>
        <begin position="57"/>
        <end position="92"/>
    </location>
</feature>
<gene>
    <name evidence="11" type="ORF">QBC37DRAFT_375899</name>
</gene>
<dbReference type="Pfam" id="PF26200">
    <property type="entry name" value="Rcat_RNF216"/>
    <property type="match status" value="1"/>
</dbReference>
<evidence type="ECO:0000313" key="11">
    <source>
        <dbReference type="EMBL" id="KAK4211547.1"/>
    </source>
</evidence>
<evidence type="ECO:0000256" key="9">
    <source>
        <dbReference type="SAM" id="MobiDB-lite"/>
    </source>
</evidence>
<comment type="pathway">
    <text evidence="1">Protein modification; protein ubiquitination.</text>
</comment>
<dbReference type="InterPro" id="IPR044066">
    <property type="entry name" value="TRIAD_supradom"/>
</dbReference>
<feature type="compositionally biased region" description="Low complexity" evidence="9">
    <location>
        <begin position="704"/>
        <end position="731"/>
    </location>
</feature>
<proteinExistence type="predicted"/>
<accession>A0AAN6Y7J5</accession>
<keyword evidence="12" id="KW-1185">Reference proteome</keyword>
<dbReference type="PANTHER" id="PTHR22770:SF47">
    <property type="entry name" value="E3 UBIQUITIN-PROTEIN LIGASE RNF216"/>
    <property type="match status" value="1"/>
</dbReference>
<dbReference type="Gene3D" id="1.20.120.1750">
    <property type="match status" value="1"/>
</dbReference>
<sequence>MPGPERPASPATGDKWPTFWAAISAVFPAICPDHARQSAPDHDWDAAGFIAHTLDQQEAGHSYPTQAPAQKRKRAEEDDDLDEAGLDDEIKNQGNLVAQKGLARRAEGFPYLSTYSKATSFLLQIAFPTLYVKDIETTFKENQLSLHHTYLALRAELSKPAHERRFMLKKGRPKTPGNPDDVHGHIKQSGRVDANTKRRAEDEALAEYKAIHALHLAKEGRETLRGLTLEAEAERERLNEAQAIAEGLMGECQCCFGDHPMNRMVYCTGDSPHYVCYECAKNFAKSKIGMSQWELTCFAVEDCQGTFSHAHRAKFLDDNLTKALDRLEQEHVLQQAGIDLAQCPFCPYAAEYPPVEVNREFTCDNPECGAVSCRLCKALTHIPKSCEEFRSENAAESARHRIEEDMTLALIRKCNKCKTPYVKLDGCNKIICSKCRAIQCYICQQTIKDYTHFRDANTACYERLHDNVDNQLVLEVEKAEKVAREKILKENAHIREDHLGFKFSATVQKEEEARRTQALAANRNRHPPGALPVIPDYQERLMQADAENRARLAAARREQAAQEQPARQEPAEEVALEDYQIQLMALENQNQARLRHARMGLPREEVRQVGPLVQEQVVRERRRQERLRVQDRQQAQLAQQQAQQQAQQAHEQARQQARQAQQQAQQAQERARQQARQARQQVEQAVEQARQVRRRVEQGRRQAMEQARQGRQARQAEQAEQVQQRVQQQAQPQPAWFNAGWAANPINLDAAAPVPVGLGWQPPYMVPAAQPAMAPQMPPPPMVGAYYIEPQAMPVAGYPVDGLPQMGMNMVALPIRATPPQVVIDLTGEDAQQAAGFGHNIHVDVGANWGY</sequence>
<feature type="region of interest" description="Disordered" evidence="9">
    <location>
        <begin position="640"/>
        <end position="731"/>
    </location>
</feature>
<evidence type="ECO:0000313" key="12">
    <source>
        <dbReference type="Proteomes" id="UP001301769"/>
    </source>
</evidence>
<organism evidence="11 12">
    <name type="scientific">Rhypophila decipiens</name>
    <dbReference type="NCBI Taxonomy" id="261697"/>
    <lineage>
        <taxon>Eukaryota</taxon>
        <taxon>Fungi</taxon>
        <taxon>Dikarya</taxon>
        <taxon>Ascomycota</taxon>
        <taxon>Pezizomycotina</taxon>
        <taxon>Sordariomycetes</taxon>
        <taxon>Sordariomycetidae</taxon>
        <taxon>Sordariales</taxon>
        <taxon>Naviculisporaceae</taxon>
        <taxon>Rhypophila</taxon>
    </lineage>
</organism>
<evidence type="ECO:0000256" key="3">
    <source>
        <dbReference type="ARBA" id="ARBA00022723"/>
    </source>
</evidence>
<evidence type="ECO:0000256" key="7">
    <source>
        <dbReference type="ARBA" id="ARBA00022833"/>
    </source>
</evidence>
<feature type="coiled-coil region" evidence="8">
    <location>
        <begin position="224"/>
        <end position="251"/>
    </location>
</feature>
<feature type="region of interest" description="Disordered" evidence="9">
    <location>
        <begin position="169"/>
        <end position="196"/>
    </location>
</feature>
<evidence type="ECO:0000256" key="4">
    <source>
        <dbReference type="ARBA" id="ARBA00022737"/>
    </source>
</evidence>
<keyword evidence="2" id="KW-0808">Transferase</keyword>